<comment type="similarity">
    <text evidence="3 11 12">Belongs to the peptidase S33 family.</text>
</comment>
<evidence type="ECO:0000256" key="10">
    <source>
        <dbReference type="ARBA" id="ARBA00029605"/>
    </source>
</evidence>
<dbReference type="NCBIfam" id="TIGR01249">
    <property type="entry name" value="pro_imino_pep_1"/>
    <property type="match status" value="1"/>
</dbReference>
<comment type="catalytic activity">
    <reaction evidence="1 11 12">
        <text>Release of N-terminal proline from a peptide.</text>
        <dbReference type="EC" id="3.4.11.5"/>
    </reaction>
</comment>
<evidence type="ECO:0000256" key="4">
    <source>
        <dbReference type="ARBA" id="ARBA00012568"/>
    </source>
</evidence>
<dbReference type="InterPro" id="IPR002410">
    <property type="entry name" value="Peptidase_S33"/>
</dbReference>
<name>A0ABU0MBF7_9HYPH</name>
<evidence type="ECO:0000256" key="5">
    <source>
        <dbReference type="ARBA" id="ARBA00021843"/>
    </source>
</evidence>
<dbReference type="Proteomes" id="UP001223743">
    <property type="component" value="Unassembled WGS sequence"/>
</dbReference>
<dbReference type="EC" id="3.4.11.5" evidence="4 11"/>
<dbReference type="InterPro" id="IPR000073">
    <property type="entry name" value="AB_hydrolase_1"/>
</dbReference>
<protein>
    <recommendedName>
        <fullName evidence="5 11">Proline iminopeptidase</fullName>
        <shortName evidence="11">PIP</shortName>
        <ecNumber evidence="4 11">3.4.11.5</ecNumber>
    </recommendedName>
    <alternativeName>
        <fullName evidence="10 11">Prolyl aminopeptidase</fullName>
    </alternativeName>
</protein>
<accession>A0ABU0MBF7</accession>
<dbReference type="InterPro" id="IPR005944">
    <property type="entry name" value="Pro_iminopeptidase"/>
</dbReference>
<keyword evidence="9 11" id="KW-0378">Hydrolase</keyword>
<evidence type="ECO:0000256" key="2">
    <source>
        <dbReference type="ARBA" id="ARBA00004496"/>
    </source>
</evidence>
<dbReference type="Pfam" id="PF00561">
    <property type="entry name" value="Abhydrolase_1"/>
    <property type="match status" value="1"/>
</dbReference>
<dbReference type="SUPFAM" id="SSF53474">
    <property type="entry name" value="alpha/beta-Hydrolases"/>
    <property type="match status" value="1"/>
</dbReference>
<feature type="domain" description="AB hydrolase-1" evidence="13">
    <location>
        <begin position="39"/>
        <end position="300"/>
    </location>
</feature>
<evidence type="ECO:0000256" key="8">
    <source>
        <dbReference type="ARBA" id="ARBA00022670"/>
    </source>
</evidence>
<organism evidence="14 15">
    <name type="scientific">Kaistia geumhonensis</name>
    <dbReference type="NCBI Taxonomy" id="410839"/>
    <lineage>
        <taxon>Bacteria</taxon>
        <taxon>Pseudomonadati</taxon>
        <taxon>Pseudomonadota</taxon>
        <taxon>Alphaproteobacteria</taxon>
        <taxon>Hyphomicrobiales</taxon>
        <taxon>Kaistiaceae</taxon>
        <taxon>Kaistia</taxon>
    </lineage>
</organism>
<evidence type="ECO:0000313" key="15">
    <source>
        <dbReference type="Proteomes" id="UP001223743"/>
    </source>
</evidence>
<evidence type="ECO:0000256" key="3">
    <source>
        <dbReference type="ARBA" id="ARBA00010088"/>
    </source>
</evidence>
<evidence type="ECO:0000256" key="11">
    <source>
        <dbReference type="PIRNR" id="PIRNR006431"/>
    </source>
</evidence>
<evidence type="ECO:0000256" key="1">
    <source>
        <dbReference type="ARBA" id="ARBA00001585"/>
    </source>
</evidence>
<comment type="caution">
    <text evidence="14">The sequence shown here is derived from an EMBL/GenBank/DDBJ whole genome shotgun (WGS) entry which is preliminary data.</text>
</comment>
<evidence type="ECO:0000256" key="9">
    <source>
        <dbReference type="ARBA" id="ARBA00022801"/>
    </source>
</evidence>
<dbReference type="GO" id="GO:0004177">
    <property type="term" value="F:aminopeptidase activity"/>
    <property type="evidence" value="ECO:0007669"/>
    <property type="project" value="UniProtKB-KW"/>
</dbReference>
<evidence type="ECO:0000256" key="7">
    <source>
        <dbReference type="ARBA" id="ARBA00022490"/>
    </source>
</evidence>
<reference evidence="14 15" key="1">
    <citation type="submission" date="2023-07" db="EMBL/GenBank/DDBJ databases">
        <title>Genomic Encyclopedia of Type Strains, Phase IV (KMG-IV): sequencing the most valuable type-strain genomes for metagenomic binning, comparative biology and taxonomic classification.</title>
        <authorList>
            <person name="Goeker M."/>
        </authorList>
    </citation>
    <scope>NUCLEOTIDE SEQUENCE [LARGE SCALE GENOMIC DNA]</scope>
    <source>
        <strain evidence="14 15">B1-1</strain>
    </source>
</reference>
<comment type="subcellular location">
    <subcellularLocation>
        <location evidence="2 11">Cytoplasm</location>
    </subcellularLocation>
</comment>
<dbReference type="PANTHER" id="PTHR43722:SF1">
    <property type="entry name" value="PROLINE IMINOPEPTIDASE"/>
    <property type="match status" value="1"/>
</dbReference>
<evidence type="ECO:0000259" key="13">
    <source>
        <dbReference type="Pfam" id="PF00561"/>
    </source>
</evidence>
<proteinExistence type="inferred from homology"/>
<dbReference type="InterPro" id="IPR029058">
    <property type="entry name" value="AB_hydrolase_fold"/>
</dbReference>
<dbReference type="Gene3D" id="3.40.50.1820">
    <property type="entry name" value="alpha/beta hydrolase"/>
    <property type="match status" value="1"/>
</dbReference>
<keyword evidence="7 11" id="KW-0963">Cytoplasm</keyword>
<evidence type="ECO:0000256" key="6">
    <source>
        <dbReference type="ARBA" id="ARBA00022438"/>
    </source>
</evidence>
<dbReference type="PANTHER" id="PTHR43722">
    <property type="entry name" value="PROLINE IMINOPEPTIDASE"/>
    <property type="match status" value="1"/>
</dbReference>
<dbReference type="PRINTS" id="PR00111">
    <property type="entry name" value="ABHYDROLASE"/>
</dbReference>
<dbReference type="EMBL" id="JAUSWJ010000001">
    <property type="protein sequence ID" value="MDQ0518307.1"/>
    <property type="molecule type" value="Genomic_DNA"/>
</dbReference>
<gene>
    <name evidence="14" type="ORF">QO015_003920</name>
</gene>
<sequence length="325" mass="35203">MIDGLYLPAPPFRSGHLTMPDGDDIYFELSGNPAGRPALYLHGGPGSGLRGDRYRRPFDPERYCILGIDQRGCGRSTPLASERPDRLGNNTTDRLIADIETIRAHLGFGDVVVTGGSWGATLAIAYAEAHPDRVAALVLMAVTTTSRAEVDWMTEAMGRVFPEAWQRFEEASERRPGERIVEAYARRLASGPRDDRLAAAAAWNAWEDTHVALDPNFAPLAGRFDETAGLVFATLATHYFAHDGFRPGNESLLEGIGRIAHVPAVLIHGRRDISSPLVTPCELYRRWPASRLVVIESEGHGGPLSLLAMREALDALAGGGAAASQ</sequence>
<evidence type="ECO:0000256" key="12">
    <source>
        <dbReference type="RuleBase" id="RU003421"/>
    </source>
</evidence>
<evidence type="ECO:0000313" key="14">
    <source>
        <dbReference type="EMBL" id="MDQ0518307.1"/>
    </source>
</evidence>
<dbReference type="RefSeq" id="WP_266283776.1">
    <property type="nucleotide sequence ID" value="NZ_JAPKNF010000003.1"/>
</dbReference>
<dbReference type="PIRSF" id="PIRSF006431">
    <property type="entry name" value="Pept_S33"/>
    <property type="match status" value="1"/>
</dbReference>
<keyword evidence="6 11" id="KW-0031">Aminopeptidase</keyword>
<dbReference type="PRINTS" id="PR00793">
    <property type="entry name" value="PROAMNOPTASE"/>
</dbReference>
<keyword evidence="8 11" id="KW-0645">Protease</keyword>
<keyword evidence="15" id="KW-1185">Reference proteome</keyword>